<keyword evidence="1" id="KW-0812">Transmembrane</keyword>
<dbReference type="RefSeq" id="WP_047370020.1">
    <property type="nucleotide sequence ID" value="NZ_CABMNU010000005.1"/>
</dbReference>
<evidence type="ECO:0000256" key="1">
    <source>
        <dbReference type="SAM" id="Phobius"/>
    </source>
</evidence>
<keyword evidence="1" id="KW-0472">Membrane</keyword>
<feature type="transmembrane region" description="Helical" evidence="1">
    <location>
        <begin position="73"/>
        <end position="93"/>
    </location>
</feature>
<evidence type="ECO:0000313" key="3">
    <source>
        <dbReference type="Proteomes" id="UP000867740"/>
    </source>
</evidence>
<dbReference type="Proteomes" id="UP000867740">
    <property type="component" value="Unassembled WGS sequence"/>
</dbReference>
<proteinExistence type="predicted"/>
<evidence type="ECO:0000313" key="2">
    <source>
        <dbReference type="EMBL" id="HAT3580522.1"/>
    </source>
</evidence>
<keyword evidence="1" id="KW-1133">Transmembrane helix</keyword>
<reference evidence="2" key="2">
    <citation type="submission" date="2020-10" db="EMBL/GenBank/DDBJ databases">
        <authorList>
            <consortium name="NCBI Pathogen Detection Project"/>
        </authorList>
    </citation>
    <scope>NUCLEOTIDE SEQUENCE</scope>
    <source>
        <strain evidence="2">CAVp300</strain>
    </source>
</reference>
<sequence>MAGIVALVYFVVGFVAFTRKIKLFTIASSLLLFAALKIIAASQVLTFFFIALLVIAFFVLLMVKFPRENKSTLYFSFPCWLLIGAVLLHLFYFS</sequence>
<feature type="transmembrane region" description="Helical" evidence="1">
    <location>
        <begin position="34"/>
        <end position="61"/>
    </location>
</feature>
<gene>
    <name evidence="2" type="ORF">I8531_000783</name>
</gene>
<comment type="caution">
    <text evidence="2">The sequence shown here is derived from an EMBL/GenBank/DDBJ whole genome shotgun (WGS) entry which is preliminary data.</text>
</comment>
<protein>
    <submittedName>
        <fullName evidence="2">Uncharacterized protein</fullName>
    </submittedName>
</protein>
<dbReference type="AlphaFoldDB" id="A0A9P3WE85"/>
<reference evidence="2" key="1">
    <citation type="journal article" date="2018" name="Genome Biol.">
        <title>SKESA: strategic k-mer extension for scrupulous assemblies.</title>
        <authorList>
            <person name="Souvorov A."/>
            <person name="Agarwala R."/>
            <person name="Lipman D.J."/>
        </authorList>
    </citation>
    <scope>NUCLEOTIDE SEQUENCE</scope>
    <source>
        <strain evidence="2">CAVp300</strain>
    </source>
</reference>
<name>A0A9P3WE85_KLUIN</name>
<dbReference type="EMBL" id="DACSUM010000004">
    <property type="protein sequence ID" value="HAT3580522.1"/>
    <property type="molecule type" value="Genomic_DNA"/>
</dbReference>
<organism evidence="2 3">
    <name type="scientific">Kluyvera intermedia</name>
    <name type="common">Enterobacter intermedius</name>
    <dbReference type="NCBI Taxonomy" id="61648"/>
    <lineage>
        <taxon>Bacteria</taxon>
        <taxon>Pseudomonadati</taxon>
        <taxon>Pseudomonadota</taxon>
        <taxon>Gammaproteobacteria</taxon>
        <taxon>Enterobacterales</taxon>
        <taxon>Enterobacteriaceae</taxon>
        <taxon>Kluyvera</taxon>
    </lineage>
</organism>
<accession>A0A9P3WE85</accession>